<evidence type="ECO:0000256" key="5">
    <source>
        <dbReference type="SAM" id="Phobius"/>
    </source>
</evidence>
<dbReference type="PANTHER" id="PTHR23112:SF37">
    <property type="entry name" value="G PROTEIN-COUPLED RECEPTOR GPR1"/>
    <property type="match status" value="1"/>
</dbReference>
<dbReference type="STRING" id="945553.A0A0D2MSA5"/>
<dbReference type="GO" id="GO:0007189">
    <property type="term" value="P:adenylate cyclase-activating G protein-coupled receptor signaling pathway"/>
    <property type="evidence" value="ECO:0007669"/>
    <property type="project" value="TreeGrafter"/>
</dbReference>
<reference evidence="7" key="1">
    <citation type="submission" date="2014-04" db="EMBL/GenBank/DDBJ databases">
        <title>Evolutionary Origins and Diversification of the Mycorrhizal Mutualists.</title>
        <authorList>
            <consortium name="DOE Joint Genome Institute"/>
            <consortium name="Mycorrhizal Genomics Consortium"/>
            <person name="Kohler A."/>
            <person name="Kuo A."/>
            <person name="Nagy L.G."/>
            <person name="Floudas D."/>
            <person name="Copeland A."/>
            <person name="Barry K.W."/>
            <person name="Cichocki N."/>
            <person name="Veneault-Fourrey C."/>
            <person name="LaButti K."/>
            <person name="Lindquist E.A."/>
            <person name="Lipzen A."/>
            <person name="Lundell T."/>
            <person name="Morin E."/>
            <person name="Murat C."/>
            <person name="Riley R."/>
            <person name="Ohm R."/>
            <person name="Sun H."/>
            <person name="Tunlid A."/>
            <person name="Henrissat B."/>
            <person name="Grigoriev I.V."/>
            <person name="Hibbett D.S."/>
            <person name="Martin F."/>
        </authorList>
    </citation>
    <scope>NUCLEOTIDE SEQUENCE [LARGE SCALE GENOMIC DNA]</scope>
    <source>
        <strain evidence="7">FD-334 SS-4</strain>
    </source>
</reference>
<feature type="transmembrane region" description="Helical" evidence="5">
    <location>
        <begin position="232"/>
        <end position="251"/>
    </location>
</feature>
<keyword evidence="3 5" id="KW-1133">Transmembrane helix</keyword>
<evidence type="ECO:0000256" key="4">
    <source>
        <dbReference type="ARBA" id="ARBA00023136"/>
    </source>
</evidence>
<dbReference type="EMBL" id="KN817526">
    <property type="protein sequence ID" value="KJA26878.1"/>
    <property type="molecule type" value="Genomic_DNA"/>
</dbReference>
<evidence type="ECO:0008006" key="8">
    <source>
        <dbReference type="Google" id="ProtNLM"/>
    </source>
</evidence>
<feature type="transmembrane region" description="Helical" evidence="5">
    <location>
        <begin position="131"/>
        <end position="155"/>
    </location>
</feature>
<dbReference type="Pfam" id="PF05462">
    <property type="entry name" value="Dicty_CAR"/>
    <property type="match status" value="1"/>
</dbReference>
<feature type="transmembrane region" description="Helical" evidence="5">
    <location>
        <begin position="182"/>
        <end position="205"/>
    </location>
</feature>
<dbReference type="Proteomes" id="UP000054270">
    <property type="component" value="Unassembled WGS sequence"/>
</dbReference>
<evidence type="ECO:0000256" key="1">
    <source>
        <dbReference type="ARBA" id="ARBA00004141"/>
    </source>
</evidence>
<name>A0A0D2MSA5_HYPSF</name>
<comment type="subcellular location">
    <subcellularLocation>
        <location evidence="1">Membrane</location>
        <topology evidence="1">Multi-pass membrane protein</topology>
    </subcellularLocation>
</comment>
<feature type="transmembrane region" description="Helical" evidence="5">
    <location>
        <begin position="57"/>
        <end position="77"/>
    </location>
</feature>
<dbReference type="PANTHER" id="PTHR23112">
    <property type="entry name" value="G PROTEIN-COUPLED RECEPTOR 157-RELATED"/>
    <property type="match status" value="1"/>
</dbReference>
<feature type="transmembrane region" description="Helical" evidence="5">
    <location>
        <begin position="257"/>
        <end position="283"/>
    </location>
</feature>
<keyword evidence="7" id="KW-1185">Reference proteome</keyword>
<dbReference type="AlphaFoldDB" id="A0A0D2MSA5"/>
<dbReference type="OMA" id="IDFEWIA"/>
<dbReference type="Gene3D" id="1.20.1070.10">
    <property type="entry name" value="Rhodopsin 7-helix transmembrane proteins"/>
    <property type="match status" value="1"/>
</dbReference>
<sequence length="364" mass="40309">MTTSSSANIAPSTIHYDGSETAGVTLVALTALSSILAIFYLFAVQRPKAKTFKTTHIFGYFMCLLAGNVIQTAGTVIDFEWIARRGAVDGFACSLQGGLKQAGDLSASFWSLIISVHIFLLLFFQIRSNQAAFITVIVVTWSLVLLIVLVGRFAIQKEDLGSYFGISGQWCWISGNYQQERIFLECFFELLTIAISFVLYTLILLRVRGSTVISIGVTGINRSMLEIARKMIWYPVSYTAIMLPMTLIRILQFKYNVPFVLITISGIVLNSMGLVNAILVIYISRAFKRLDKGILPQTSELHREYGGSMDVLRDPPRGSPAFEQEDKHSLDDSLAVRVDLPIVPAGTYVAPDSWKTSSPGGRKY</sequence>
<protein>
    <recommendedName>
        <fullName evidence="8">Glucose receptor Git3 N-terminal domain-containing protein</fullName>
    </recommendedName>
</protein>
<feature type="transmembrane region" description="Helical" evidence="5">
    <location>
        <begin position="22"/>
        <end position="45"/>
    </location>
</feature>
<dbReference type="OrthoDB" id="100006at2759"/>
<evidence type="ECO:0000256" key="3">
    <source>
        <dbReference type="ARBA" id="ARBA00022989"/>
    </source>
</evidence>
<keyword evidence="2 5" id="KW-0812">Transmembrane</keyword>
<accession>A0A0D2MSA5</accession>
<dbReference type="GO" id="GO:0004930">
    <property type="term" value="F:G protein-coupled receptor activity"/>
    <property type="evidence" value="ECO:0007669"/>
    <property type="project" value="TreeGrafter"/>
</dbReference>
<keyword evidence="4 5" id="KW-0472">Membrane</keyword>
<evidence type="ECO:0000313" key="6">
    <source>
        <dbReference type="EMBL" id="KJA26878.1"/>
    </source>
</evidence>
<evidence type="ECO:0000256" key="2">
    <source>
        <dbReference type="ARBA" id="ARBA00022692"/>
    </source>
</evidence>
<evidence type="ECO:0000313" key="7">
    <source>
        <dbReference type="Proteomes" id="UP000054270"/>
    </source>
</evidence>
<feature type="transmembrane region" description="Helical" evidence="5">
    <location>
        <begin position="107"/>
        <end position="124"/>
    </location>
</feature>
<dbReference type="GO" id="GO:0005886">
    <property type="term" value="C:plasma membrane"/>
    <property type="evidence" value="ECO:0007669"/>
    <property type="project" value="TreeGrafter"/>
</dbReference>
<dbReference type="SUPFAM" id="SSF81321">
    <property type="entry name" value="Family A G protein-coupled receptor-like"/>
    <property type="match status" value="1"/>
</dbReference>
<proteinExistence type="predicted"/>
<gene>
    <name evidence="6" type="ORF">HYPSUDRAFT_63648</name>
</gene>
<organism evidence="6 7">
    <name type="scientific">Hypholoma sublateritium (strain FD-334 SS-4)</name>
    <dbReference type="NCBI Taxonomy" id="945553"/>
    <lineage>
        <taxon>Eukaryota</taxon>
        <taxon>Fungi</taxon>
        <taxon>Dikarya</taxon>
        <taxon>Basidiomycota</taxon>
        <taxon>Agaricomycotina</taxon>
        <taxon>Agaricomycetes</taxon>
        <taxon>Agaricomycetidae</taxon>
        <taxon>Agaricales</taxon>
        <taxon>Agaricineae</taxon>
        <taxon>Strophariaceae</taxon>
        <taxon>Hypholoma</taxon>
    </lineage>
</organism>